<dbReference type="CDD" id="cd02440">
    <property type="entry name" value="AdoMet_MTases"/>
    <property type="match status" value="1"/>
</dbReference>
<dbReference type="EMBL" id="SRLD01000001">
    <property type="protein sequence ID" value="TGE20235.1"/>
    <property type="molecule type" value="Genomic_DNA"/>
</dbReference>
<dbReference type="Pfam" id="PF13649">
    <property type="entry name" value="Methyltransf_25"/>
    <property type="match status" value="1"/>
</dbReference>
<sequence length="246" mass="27106">MSVPSASDPIGHALLAYVHGNKKAELTVHSNVAEEEPLPASYFFRTLWEMPELERTALEECRGRILDAGAGAGCHSLELQSRGFQVKAIDASPGAVQVLQERGVREVACHDLFALPTGEHYDTILMLMNGLGLVGTLDGLERFLQYAKPLLAPGGQILATSSDISYLYEEEDGALVLNLNGPYYGEVEYSMRYGDETGATFEWLFADASLLQDYAEEAGYEVDFLGEDEQQQYLVRLTLKHHSQNA</sequence>
<protein>
    <submittedName>
        <fullName evidence="2">Class I SAM-dependent methyltransferase</fullName>
    </submittedName>
</protein>
<dbReference type="InterPro" id="IPR029063">
    <property type="entry name" value="SAM-dependent_MTases_sf"/>
</dbReference>
<feature type="domain" description="Methyltransferase" evidence="1">
    <location>
        <begin position="65"/>
        <end position="155"/>
    </location>
</feature>
<evidence type="ECO:0000313" key="2">
    <source>
        <dbReference type="EMBL" id="TGE20235.1"/>
    </source>
</evidence>
<dbReference type="GO" id="GO:0008168">
    <property type="term" value="F:methyltransferase activity"/>
    <property type="evidence" value="ECO:0007669"/>
    <property type="project" value="UniProtKB-KW"/>
</dbReference>
<gene>
    <name evidence="2" type="ORF">E5J99_01340</name>
</gene>
<name>A0A4Z0PRZ7_9BACT</name>
<dbReference type="Gene3D" id="3.40.50.150">
    <property type="entry name" value="Vaccinia Virus protein VP39"/>
    <property type="match status" value="1"/>
</dbReference>
<comment type="caution">
    <text evidence="2">The sequence shown here is derived from an EMBL/GenBank/DDBJ whole genome shotgun (WGS) entry which is preliminary data.</text>
</comment>
<reference evidence="2 3" key="1">
    <citation type="submission" date="2019-04" db="EMBL/GenBank/DDBJ databases">
        <authorList>
            <person name="Feng G."/>
            <person name="Zhang J."/>
            <person name="Zhu H."/>
        </authorList>
    </citation>
    <scope>NUCLEOTIDE SEQUENCE [LARGE SCALE GENOMIC DNA]</scope>
    <source>
        <strain evidence="2 3">JCM 17223</strain>
    </source>
</reference>
<accession>A0A4Z0PRZ7</accession>
<dbReference type="AlphaFoldDB" id="A0A4Z0PRZ7"/>
<dbReference type="Proteomes" id="UP000297739">
    <property type="component" value="Unassembled WGS sequence"/>
</dbReference>
<keyword evidence="2" id="KW-0489">Methyltransferase</keyword>
<keyword evidence="2" id="KW-0808">Transferase</keyword>
<evidence type="ECO:0000259" key="1">
    <source>
        <dbReference type="Pfam" id="PF13649"/>
    </source>
</evidence>
<dbReference type="InterPro" id="IPR041698">
    <property type="entry name" value="Methyltransf_25"/>
</dbReference>
<evidence type="ECO:0000313" key="3">
    <source>
        <dbReference type="Proteomes" id="UP000297739"/>
    </source>
</evidence>
<dbReference type="GO" id="GO:0032259">
    <property type="term" value="P:methylation"/>
    <property type="evidence" value="ECO:0007669"/>
    <property type="project" value="UniProtKB-KW"/>
</dbReference>
<dbReference type="RefSeq" id="WP_135495910.1">
    <property type="nucleotide sequence ID" value="NZ_SRLD01000001.1"/>
</dbReference>
<dbReference type="SUPFAM" id="SSF53335">
    <property type="entry name" value="S-adenosyl-L-methionine-dependent methyltransferases"/>
    <property type="match status" value="1"/>
</dbReference>
<dbReference type="OrthoDB" id="1143568at2"/>
<keyword evidence="3" id="KW-1185">Reference proteome</keyword>
<organism evidence="2 3">
    <name type="scientific">Hymenobacter elongatus</name>
    <dbReference type="NCBI Taxonomy" id="877208"/>
    <lineage>
        <taxon>Bacteria</taxon>
        <taxon>Pseudomonadati</taxon>
        <taxon>Bacteroidota</taxon>
        <taxon>Cytophagia</taxon>
        <taxon>Cytophagales</taxon>
        <taxon>Hymenobacteraceae</taxon>
        <taxon>Hymenobacter</taxon>
    </lineage>
</organism>
<proteinExistence type="predicted"/>